<evidence type="ECO:0000313" key="6">
    <source>
        <dbReference type="Proteomes" id="UP001589774"/>
    </source>
</evidence>
<reference evidence="5 6" key="1">
    <citation type="submission" date="2024-09" db="EMBL/GenBank/DDBJ databases">
        <authorList>
            <person name="Sun Q."/>
            <person name="Mori K."/>
        </authorList>
    </citation>
    <scope>NUCLEOTIDE SEQUENCE [LARGE SCALE GENOMIC DNA]</scope>
    <source>
        <strain evidence="5 6">CCM 7765</strain>
    </source>
</reference>
<evidence type="ECO:0000256" key="3">
    <source>
        <dbReference type="ARBA" id="ARBA00023125"/>
    </source>
</evidence>
<dbReference type="EMBL" id="JBHLWO010000001">
    <property type="protein sequence ID" value="MFC0317345.1"/>
    <property type="molecule type" value="Genomic_DNA"/>
</dbReference>
<keyword evidence="4" id="KW-0804">Transcription</keyword>
<sequence>MKTIKPTESELEILKILWERGDCTVRQVHEQFASDKDVGYTTILKFMQIMHTKGLVARDESNKTHVYRAAVSRDVAEQQLVNKFIKDLFDGSATRLVMQALGNHRASNSELAKIRQLLNDLENKK</sequence>
<accession>A0ABV6HEM8</accession>
<dbReference type="InterPro" id="IPR036390">
    <property type="entry name" value="WH_DNA-bd_sf"/>
</dbReference>
<dbReference type="SUPFAM" id="SSF46785">
    <property type="entry name" value="Winged helix' DNA-binding domain"/>
    <property type="match status" value="1"/>
</dbReference>
<comment type="caution">
    <text evidence="5">The sequence shown here is derived from an EMBL/GenBank/DDBJ whole genome shotgun (WGS) entry which is preliminary data.</text>
</comment>
<gene>
    <name evidence="5" type="ORF">ACFFI0_03445</name>
</gene>
<keyword evidence="6" id="KW-1185">Reference proteome</keyword>
<evidence type="ECO:0000256" key="2">
    <source>
        <dbReference type="ARBA" id="ARBA00023015"/>
    </source>
</evidence>
<name>A0ABV6HEM8_9SPHI</name>
<dbReference type="PIRSF" id="PIRSF019455">
    <property type="entry name" value="CopR_AtkY"/>
    <property type="match status" value="1"/>
</dbReference>
<protein>
    <submittedName>
        <fullName evidence="5">BlaI/MecI/CopY family transcriptional regulator</fullName>
    </submittedName>
</protein>
<comment type="similarity">
    <text evidence="1">Belongs to the BlaI transcriptional regulatory family.</text>
</comment>
<evidence type="ECO:0000256" key="4">
    <source>
        <dbReference type="ARBA" id="ARBA00023163"/>
    </source>
</evidence>
<dbReference type="Proteomes" id="UP001589774">
    <property type="component" value="Unassembled WGS sequence"/>
</dbReference>
<dbReference type="InterPro" id="IPR036388">
    <property type="entry name" value="WH-like_DNA-bd_sf"/>
</dbReference>
<organism evidence="5 6">
    <name type="scientific">Olivibacter oleidegradans</name>
    <dbReference type="NCBI Taxonomy" id="760123"/>
    <lineage>
        <taxon>Bacteria</taxon>
        <taxon>Pseudomonadati</taxon>
        <taxon>Bacteroidota</taxon>
        <taxon>Sphingobacteriia</taxon>
        <taxon>Sphingobacteriales</taxon>
        <taxon>Sphingobacteriaceae</taxon>
        <taxon>Olivibacter</taxon>
    </lineage>
</organism>
<dbReference type="Pfam" id="PF03965">
    <property type="entry name" value="Penicillinase_R"/>
    <property type="match status" value="1"/>
</dbReference>
<dbReference type="Gene3D" id="1.10.10.10">
    <property type="entry name" value="Winged helix-like DNA-binding domain superfamily/Winged helix DNA-binding domain"/>
    <property type="match status" value="1"/>
</dbReference>
<keyword evidence="2" id="KW-0805">Transcription regulation</keyword>
<evidence type="ECO:0000313" key="5">
    <source>
        <dbReference type="EMBL" id="MFC0317345.1"/>
    </source>
</evidence>
<keyword evidence="3" id="KW-0238">DNA-binding</keyword>
<proteinExistence type="inferred from homology"/>
<dbReference type="RefSeq" id="WP_013664529.1">
    <property type="nucleotide sequence ID" value="NZ_JBHLWO010000001.1"/>
</dbReference>
<dbReference type="InterPro" id="IPR005650">
    <property type="entry name" value="BlaI_family"/>
</dbReference>
<dbReference type="Gene3D" id="1.10.4040.10">
    <property type="entry name" value="Penicillinase repressor domain"/>
    <property type="match status" value="1"/>
</dbReference>
<evidence type="ECO:0000256" key="1">
    <source>
        <dbReference type="ARBA" id="ARBA00011046"/>
    </source>
</evidence>